<comment type="subcellular location">
    <subcellularLocation>
        <location evidence="1">Mitochondrion</location>
    </subcellularLocation>
</comment>
<evidence type="ECO:0000259" key="9">
    <source>
        <dbReference type="Pfam" id="PF11788"/>
    </source>
</evidence>
<reference evidence="10 11" key="1">
    <citation type="journal article" date="2011" name="Proc. Natl. Acad. Sci. U.S.A.">
        <title>Evolutionary erosion of yeast sex chromosomes by mating-type switching accidents.</title>
        <authorList>
            <person name="Gordon J.L."/>
            <person name="Armisen D."/>
            <person name="Proux-Wera E."/>
            <person name="Oheigeartaigh S.S."/>
            <person name="Byrne K.P."/>
            <person name="Wolfe K.H."/>
        </authorList>
    </citation>
    <scope>NUCLEOTIDE SEQUENCE [LARGE SCALE GENOMIC DNA]</scope>
    <source>
        <strain evidence="11">ATCC MYA-139 / BCRC 22969 / CBS 8797 / CCRC 22969 / KCTC 17520 / NBRC 10181 / NCYC 3082</strain>
    </source>
</reference>
<gene>
    <name evidence="10" type="primary">KNAG0F00630</name>
    <name evidence="10" type="ordered locus">KNAG_0F00630</name>
</gene>
<evidence type="ECO:0000256" key="7">
    <source>
        <dbReference type="ARBA" id="ARBA00035190"/>
    </source>
</evidence>
<evidence type="ECO:0000256" key="1">
    <source>
        <dbReference type="ARBA" id="ARBA00004173"/>
    </source>
</evidence>
<comment type="similarity">
    <text evidence="2">Belongs to the mitochondrion-specific ribosomal protein mL46 family.</text>
</comment>
<protein>
    <recommendedName>
        <fullName evidence="7">Large ribosomal subunit protein mL46</fullName>
    </recommendedName>
</protein>
<feature type="region of interest" description="Disordered" evidence="8">
    <location>
        <begin position="78"/>
        <end position="121"/>
    </location>
</feature>
<evidence type="ECO:0000256" key="6">
    <source>
        <dbReference type="ARBA" id="ARBA00023274"/>
    </source>
</evidence>
<evidence type="ECO:0000313" key="11">
    <source>
        <dbReference type="Proteomes" id="UP000006310"/>
    </source>
</evidence>
<dbReference type="CDD" id="cd04661">
    <property type="entry name" value="NUDIX_MRP_L46"/>
    <property type="match status" value="1"/>
</dbReference>
<keyword evidence="3" id="KW-0809">Transit peptide</keyword>
<dbReference type="RefSeq" id="XP_022464978.1">
    <property type="nucleotide sequence ID" value="XM_022608487.1"/>
</dbReference>
<feature type="domain" description="Large ribosomal subunit protein mL46 N-terminal" evidence="9">
    <location>
        <begin position="11"/>
        <end position="128"/>
    </location>
</feature>
<dbReference type="GeneID" id="34526447"/>
<evidence type="ECO:0000256" key="8">
    <source>
        <dbReference type="SAM" id="MobiDB-lite"/>
    </source>
</evidence>
<dbReference type="PANTHER" id="PTHR13124:SF12">
    <property type="entry name" value="LARGE RIBOSOMAL SUBUNIT PROTEIN ML46"/>
    <property type="match status" value="1"/>
</dbReference>
<dbReference type="KEGG" id="kng:KNAG_0F00630"/>
<dbReference type="OrthoDB" id="414075at2759"/>
<sequence length="254" mass="29296">MSLASKSVAPALRVTMLLSRIPLISPQESTFEKQYRQYQAELEKRLMWTFPSYYYFKKGTLSEHKFLSAQKNPTVKQPGVWYPKGAPNLKHNRERSMKQEVTLPRQDSQDDSGIMRPIVLNPTETEDDKKGILTSLERKLRNSLYLVVKDNDKNPWRFPTFPTQDDKPLHLTAEEGLKQIGGESINIWSVSAKPVAVIEDAENKLCDFLVKSHIVAGQFSSTPSTEIEHKWLTKDELKTLFEESYYSKIEFLLN</sequence>
<dbReference type="EMBL" id="HE978319">
    <property type="protein sequence ID" value="CCK70732.1"/>
    <property type="molecule type" value="Genomic_DNA"/>
</dbReference>
<dbReference type="AlphaFoldDB" id="J7RZR5"/>
<reference evidence="11" key="2">
    <citation type="submission" date="2012-08" db="EMBL/GenBank/DDBJ databases">
        <title>Genome sequence of Kazachstania naganishii.</title>
        <authorList>
            <person name="Gordon J.L."/>
            <person name="Armisen D."/>
            <person name="Proux-Wera E."/>
            <person name="OhEigeartaigh S.S."/>
            <person name="Byrne K.P."/>
            <person name="Wolfe K.H."/>
        </authorList>
    </citation>
    <scope>NUCLEOTIDE SEQUENCE [LARGE SCALE GENOMIC DNA]</scope>
    <source>
        <strain evidence="11">ATCC MYA-139 / BCRC 22969 / CBS 8797 / CCRC 22969 / KCTC 17520 / NBRC 10181 / NCYC 3082</strain>
    </source>
</reference>
<keyword evidence="11" id="KW-1185">Reference proteome</keyword>
<dbReference type="InterPro" id="IPR040008">
    <property type="entry name" value="Ribosomal_mL46"/>
</dbReference>
<proteinExistence type="inferred from homology"/>
<dbReference type="Pfam" id="PF11788">
    <property type="entry name" value="MRP-L46"/>
    <property type="match status" value="1"/>
</dbReference>
<dbReference type="eggNOG" id="KOG4548">
    <property type="taxonomic scope" value="Eukaryota"/>
</dbReference>
<dbReference type="STRING" id="1071383.J7RZR5"/>
<accession>J7RZR5</accession>
<dbReference type="PANTHER" id="PTHR13124">
    <property type="entry name" value="39S RIBOSOMAL PROTEIN L46, MITOCHONDRIAL PRECURSOR-RELATED"/>
    <property type="match status" value="1"/>
</dbReference>
<keyword evidence="5" id="KW-0496">Mitochondrion</keyword>
<evidence type="ECO:0000256" key="3">
    <source>
        <dbReference type="ARBA" id="ARBA00022946"/>
    </source>
</evidence>
<dbReference type="GO" id="GO:0003735">
    <property type="term" value="F:structural constituent of ribosome"/>
    <property type="evidence" value="ECO:0007669"/>
    <property type="project" value="EnsemblFungi"/>
</dbReference>
<dbReference type="InterPro" id="IPR021757">
    <property type="entry name" value="Ribosomal_mL46_N"/>
</dbReference>
<keyword evidence="6" id="KW-0687">Ribonucleoprotein</keyword>
<dbReference type="HOGENOM" id="CLU_040204_0_0_1"/>
<evidence type="ECO:0000256" key="2">
    <source>
        <dbReference type="ARBA" id="ARBA00009070"/>
    </source>
</evidence>
<dbReference type="Proteomes" id="UP000006310">
    <property type="component" value="Chromosome 6"/>
</dbReference>
<name>J7RZR5_HUIN7</name>
<organism evidence="10 11">
    <name type="scientific">Huiozyma naganishii (strain ATCC MYA-139 / BCRC 22969 / CBS 8797 / KCTC 17520 / NBRC 10181 / NCYC 3082 / Yp74L-3)</name>
    <name type="common">Yeast</name>
    <name type="synonym">Kazachstania naganishii</name>
    <dbReference type="NCBI Taxonomy" id="1071383"/>
    <lineage>
        <taxon>Eukaryota</taxon>
        <taxon>Fungi</taxon>
        <taxon>Dikarya</taxon>
        <taxon>Ascomycota</taxon>
        <taxon>Saccharomycotina</taxon>
        <taxon>Saccharomycetes</taxon>
        <taxon>Saccharomycetales</taxon>
        <taxon>Saccharomycetaceae</taxon>
        <taxon>Huiozyma</taxon>
    </lineage>
</organism>
<dbReference type="GO" id="GO:0005762">
    <property type="term" value="C:mitochondrial large ribosomal subunit"/>
    <property type="evidence" value="ECO:0007669"/>
    <property type="project" value="EnsemblFungi"/>
</dbReference>
<evidence type="ECO:0000256" key="4">
    <source>
        <dbReference type="ARBA" id="ARBA00022980"/>
    </source>
</evidence>
<dbReference type="InterPro" id="IPR033650">
    <property type="entry name" value="Ribosomal_mL46_NUDIX"/>
</dbReference>
<dbReference type="Gene3D" id="3.90.79.10">
    <property type="entry name" value="Nucleoside Triphosphate Pyrophosphohydrolase"/>
    <property type="match status" value="1"/>
</dbReference>
<evidence type="ECO:0000256" key="5">
    <source>
        <dbReference type="ARBA" id="ARBA00023128"/>
    </source>
</evidence>
<keyword evidence="4" id="KW-0689">Ribosomal protein</keyword>
<evidence type="ECO:0000313" key="10">
    <source>
        <dbReference type="EMBL" id="CCK70732.1"/>
    </source>
</evidence>
<dbReference type="OMA" id="HPFENAF"/>